<evidence type="ECO:0000259" key="1">
    <source>
        <dbReference type="PROSITE" id="PS51819"/>
    </source>
</evidence>
<dbReference type="CDD" id="cd06587">
    <property type="entry name" value="VOC"/>
    <property type="match status" value="1"/>
</dbReference>
<keyword evidence="3" id="KW-1185">Reference proteome</keyword>
<reference evidence="2 3" key="1">
    <citation type="submission" date="2018-04" db="EMBL/GenBank/DDBJ databases">
        <title>Denitrifier Microvirgula.</title>
        <authorList>
            <person name="Anderson E."/>
            <person name="Jang J."/>
            <person name="Ishii S."/>
        </authorList>
    </citation>
    <scope>NUCLEOTIDE SEQUENCE [LARGE SCALE GENOMIC DNA]</scope>
    <source>
        <strain evidence="2 3">BE2.4</strain>
    </source>
</reference>
<organism evidence="2 3">
    <name type="scientific">Microvirgula aerodenitrificans</name>
    <dbReference type="NCBI Taxonomy" id="57480"/>
    <lineage>
        <taxon>Bacteria</taxon>
        <taxon>Pseudomonadati</taxon>
        <taxon>Pseudomonadota</taxon>
        <taxon>Betaproteobacteria</taxon>
        <taxon>Neisseriales</taxon>
        <taxon>Aquaspirillaceae</taxon>
        <taxon>Microvirgula</taxon>
    </lineage>
</organism>
<sequence length="141" mass="15679">MPKLSVIDHIHVWVKDRAASAVWYQRTLGLSPDPRFAAWAQAPSGPLTLFNSGNTVHLALFEKVDAAPSHSVIAFSVGGADFLAWIDKLAGERVLATDGRYLARDCIVDHKLAWSFYFVDPDGNPFEITSYDYSWLAAKLR</sequence>
<dbReference type="PROSITE" id="PS51819">
    <property type="entry name" value="VOC"/>
    <property type="match status" value="1"/>
</dbReference>
<dbReference type="InterPro" id="IPR029068">
    <property type="entry name" value="Glyas_Bleomycin-R_OHBP_Dase"/>
</dbReference>
<dbReference type="OrthoDB" id="9795618at2"/>
<dbReference type="InterPro" id="IPR037523">
    <property type="entry name" value="VOC_core"/>
</dbReference>
<dbReference type="Proteomes" id="UP000244173">
    <property type="component" value="Chromosome"/>
</dbReference>
<protein>
    <submittedName>
        <fullName evidence="2">VOC family protein</fullName>
    </submittedName>
</protein>
<dbReference type="EMBL" id="CP028519">
    <property type="protein sequence ID" value="AVY95793.1"/>
    <property type="molecule type" value="Genomic_DNA"/>
</dbReference>
<dbReference type="AlphaFoldDB" id="A0A2S0PEP9"/>
<feature type="domain" description="VOC" evidence="1">
    <location>
        <begin position="6"/>
        <end position="131"/>
    </location>
</feature>
<dbReference type="KEGG" id="maer:DAI18_18405"/>
<dbReference type="Pfam" id="PF00903">
    <property type="entry name" value="Glyoxalase"/>
    <property type="match status" value="1"/>
</dbReference>
<gene>
    <name evidence="2" type="ORF">DAI18_18405</name>
</gene>
<proteinExistence type="predicted"/>
<evidence type="ECO:0000313" key="3">
    <source>
        <dbReference type="Proteomes" id="UP000244173"/>
    </source>
</evidence>
<dbReference type="STRING" id="1122240.GCA_000620105_02788"/>
<evidence type="ECO:0000313" key="2">
    <source>
        <dbReference type="EMBL" id="AVY95793.1"/>
    </source>
</evidence>
<dbReference type="InterPro" id="IPR004360">
    <property type="entry name" value="Glyas_Fos-R_dOase_dom"/>
</dbReference>
<dbReference type="RefSeq" id="WP_028499756.1">
    <property type="nucleotide sequence ID" value="NZ_CP028519.1"/>
</dbReference>
<dbReference type="SUPFAM" id="SSF54593">
    <property type="entry name" value="Glyoxalase/Bleomycin resistance protein/Dihydroxybiphenyl dioxygenase"/>
    <property type="match status" value="1"/>
</dbReference>
<dbReference type="Gene3D" id="3.10.180.10">
    <property type="entry name" value="2,3-Dihydroxybiphenyl 1,2-Dioxygenase, domain 1"/>
    <property type="match status" value="1"/>
</dbReference>
<name>A0A2S0PEP9_9NEIS</name>
<accession>A0A2S0PEP9</accession>